<dbReference type="InterPro" id="IPR018247">
    <property type="entry name" value="EF_Hand_1_Ca_BS"/>
</dbReference>
<proteinExistence type="predicted"/>
<dbReference type="Gene3D" id="3.80.10.10">
    <property type="entry name" value="Ribonuclease Inhibitor"/>
    <property type="match status" value="1"/>
</dbReference>
<dbReference type="GO" id="GO:0000272">
    <property type="term" value="P:polysaccharide catabolic process"/>
    <property type="evidence" value="ECO:0007669"/>
    <property type="project" value="InterPro"/>
</dbReference>
<comment type="caution">
    <text evidence="2">The sequence shown here is derived from an EMBL/GenBank/DDBJ whole genome shotgun (WGS) entry which is preliminary data.</text>
</comment>
<dbReference type="HOGENOM" id="CLU_027274_0_0_9"/>
<protein>
    <recommendedName>
        <fullName evidence="1">Dockerin domain-containing protein</fullName>
    </recommendedName>
</protein>
<dbReference type="InterPro" id="IPR032675">
    <property type="entry name" value="LRR_dom_sf"/>
</dbReference>
<sequence>MREKQQDKENDMKIWKKPLAAVLAGMLCVISMPQVQPLLPAFSAAAAEETGTVGALTYILESDGAVITKCEETAEKVVIPEKIAGKPVTEIAEDAFQFCENLTSVEIPDTVQTIGKNAFWSCHKLQHVTLPKNLAAVGDNCFRSCGLLAELEIPVTLQKIGLDAFCDTAWLKNQQTENPLVQVNHILIDATTCSGTAVEVPDGVTEIGNFAFYNCGNLQKIMLPASVTKIDWGAFWQCSGLETLTVQGNLAKIGESAFSDCTKLSAVYTVMSEDEWSNVQIESGNELLEQATIHYNSILEELLLADLDNNGSVDSTDVFYILLGVAQNAVGMDSGWTPAQEKAADIDGSGAVDSTDVFYVLLYIARNSAGIPTTWEMLVA</sequence>
<dbReference type="InterPro" id="IPR026906">
    <property type="entry name" value="LRR_5"/>
</dbReference>
<gene>
    <name evidence="2" type="ORF">RUMCAL_03512</name>
</gene>
<dbReference type="SUPFAM" id="SSF63446">
    <property type="entry name" value="Type I dockerin domain"/>
    <property type="match status" value="1"/>
</dbReference>
<name>U2LHQ1_9FIRM</name>
<dbReference type="Proteomes" id="UP000016662">
    <property type="component" value="Unassembled WGS sequence"/>
</dbReference>
<evidence type="ECO:0000259" key="1">
    <source>
        <dbReference type="PROSITE" id="PS51766"/>
    </source>
</evidence>
<dbReference type="InterPro" id="IPR036439">
    <property type="entry name" value="Dockerin_dom_sf"/>
</dbReference>
<dbReference type="Gene3D" id="1.10.1330.10">
    <property type="entry name" value="Dockerin domain"/>
    <property type="match status" value="1"/>
</dbReference>
<dbReference type="PANTHER" id="PTHR45661">
    <property type="entry name" value="SURFACE ANTIGEN"/>
    <property type="match status" value="1"/>
</dbReference>
<dbReference type="GO" id="GO:0004553">
    <property type="term" value="F:hydrolase activity, hydrolyzing O-glycosyl compounds"/>
    <property type="evidence" value="ECO:0007669"/>
    <property type="project" value="InterPro"/>
</dbReference>
<dbReference type="Pfam" id="PF13306">
    <property type="entry name" value="LRR_5"/>
    <property type="match status" value="2"/>
</dbReference>
<evidence type="ECO:0000313" key="3">
    <source>
        <dbReference type="Proteomes" id="UP000016662"/>
    </source>
</evidence>
<dbReference type="Pfam" id="PF00404">
    <property type="entry name" value="Dockerin_1"/>
    <property type="match status" value="1"/>
</dbReference>
<dbReference type="PATRIC" id="fig|411473.3.peg.2939"/>
<dbReference type="AlphaFoldDB" id="U2LHQ1"/>
<dbReference type="eggNOG" id="COG5492">
    <property type="taxonomic scope" value="Bacteria"/>
</dbReference>
<dbReference type="InterPro" id="IPR053139">
    <property type="entry name" value="Surface_bspA-like"/>
</dbReference>
<evidence type="ECO:0000313" key="2">
    <source>
        <dbReference type="EMBL" id="ERJ86608.1"/>
    </source>
</evidence>
<dbReference type="PROSITE" id="PS51766">
    <property type="entry name" value="DOCKERIN"/>
    <property type="match status" value="1"/>
</dbReference>
<dbReference type="STRING" id="411473.RUMCAL_03512"/>
<dbReference type="EMBL" id="AWVF01000477">
    <property type="protein sequence ID" value="ERJ86608.1"/>
    <property type="molecule type" value="Genomic_DNA"/>
</dbReference>
<dbReference type="InterPro" id="IPR002105">
    <property type="entry name" value="Dockerin_1_rpt"/>
</dbReference>
<organism evidence="2 3">
    <name type="scientific">Ruminococcus callidus ATCC 27760</name>
    <dbReference type="NCBI Taxonomy" id="411473"/>
    <lineage>
        <taxon>Bacteria</taxon>
        <taxon>Bacillati</taxon>
        <taxon>Bacillota</taxon>
        <taxon>Clostridia</taxon>
        <taxon>Eubacteriales</taxon>
        <taxon>Oscillospiraceae</taxon>
        <taxon>Ruminococcus</taxon>
    </lineage>
</organism>
<dbReference type="InterPro" id="IPR016134">
    <property type="entry name" value="Dockerin_dom"/>
</dbReference>
<reference evidence="2 3" key="1">
    <citation type="submission" date="2013-07" db="EMBL/GenBank/DDBJ databases">
        <authorList>
            <person name="Weinstock G."/>
            <person name="Sodergren E."/>
            <person name="Wylie T."/>
            <person name="Fulton L."/>
            <person name="Fulton R."/>
            <person name="Fronick C."/>
            <person name="O'Laughlin M."/>
            <person name="Godfrey J."/>
            <person name="Miner T."/>
            <person name="Herter B."/>
            <person name="Appelbaum E."/>
            <person name="Cordes M."/>
            <person name="Lek S."/>
            <person name="Wollam A."/>
            <person name="Pepin K.H."/>
            <person name="Palsikar V.B."/>
            <person name="Mitreva M."/>
            <person name="Wilson R.K."/>
        </authorList>
    </citation>
    <scope>NUCLEOTIDE SEQUENCE [LARGE SCALE GENOMIC DNA]</scope>
    <source>
        <strain evidence="2 3">ATCC 27760</strain>
    </source>
</reference>
<dbReference type="PANTHER" id="PTHR45661:SF3">
    <property type="entry name" value="IG-LIKE DOMAIN-CONTAINING PROTEIN"/>
    <property type="match status" value="1"/>
</dbReference>
<dbReference type="SUPFAM" id="SSF52058">
    <property type="entry name" value="L domain-like"/>
    <property type="match status" value="1"/>
</dbReference>
<dbReference type="PROSITE" id="PS00018">
    <property type="entry name" value="EF_HAND_1"/>
    <property type="match status" value="2"/>
</dbReference>
<dbReference type="OrthoDB" id="1815573at2"/>
<accession>U2LHQ1</accession>
<keyword evidence="3" id="KW-1185">Reference proteome</keyword>
<feature type="domain" description="Dockerin" evidence="1">
    <location>
        <begin position="300"/>
        <end position="373"/>
    </location>
</feature>